<comment type="subcellular location">
    <subcellularLocation>
        <location evidence="6">Cell membrane</location>
    </subcellularLocation>
    <subcellularLocation>
        <location evidence="1">Membrane</location>
        <topology evidence="1">Multi-pass membrane protein</topology>
    </subcellularLocation>
</comment>
<keyword evidence="5 6" id="KW-0472">Membrane</keyword>
<comment type="caution">
    <text evidence="9">The sequence shown here is derived from an EMBL/GenBank/DDBJ whole genome shotgun (WGS) entry which is preliminary data.</text>
</comment>
<feature type="transmembrane region" description="Helical" evidence="8">
    <location>
        <begin position="433"/>
        <end position="456"/>
    </location>
</feature>
<feature type="compositionally biased region" description="Basic residues" evidence="7">
    <location>
        <begin position="1"/>
        <end position="11"/>
    </location>
</feature>
<dbReference type="PIRSF" id="PIRSF005690">
    <property type="entry name" value="GerBA"/>
    <property type="match status" value="1"/>
</dbReference>
<dbReference type="EMBL" id="WEIO01000004">
    <property type="protein sequence ID" value="KAB7707254.1"/>
    <property type="molecule type" value="Genomic_DNA"/>
</dbReference>
<keyword evidence="4 8" id="KW-1133">Transmembrane helix</keyword>
<dbReference type="Proteomes" id="UP000429595">
    <property type="component" value="Unassembled WGS sequence"/>
</dbReference>
<evidence type="ECO:0000256" key="2">
    <source>
        <dbReference type="ARBA" id="ARBA00005278"/>
    </source>
</evidence>
<keyword evidence="10" id="KW-1185">Reference proteome</keyword>
<evidence type="ECO:0000256" key="6">
    <source>
        <dbReference type="PIRNR" id="PIRNR005690"/>
    </source>
</evidence>
<evidence type="ECO:0000313" key="10">
    <source>
        <dbReference type="Proteomes" id="UP000429595"/>
    </source>
</evidence>
<gene>
    <name evidence="9" type="ORF">F9802_08105</name>
</gene>
<dbReference type="GO" id="GO:0005886">
    <property type="term" value="C:plasma membrane"/>
    <property type="evidence" value="ECO:0007669"/>
    <property type="project" value="UniProtKB-SubCell"/>
</dbReference>
<feature type="region of interest" description="Disordered" evidence="7">
    <location>
        <begin position="503"/>
        <end position="535"/>
    </location>
</feature>
<feature type="transmembrane region" description="Helical" evidence="8">
    <location>
        <begin position="302"/>
        <end position="326"/>
    </location>
</feature>
<reference evidence="9 10" key="1">
    <citation type="submission" date="2019-10" db="EMBL/GenBank/DDBJ databases">
        <title>Bacillus aerolatum sp. nov., isolated from bioaerosol of sport playgrounds.</title>
        <authorList>
            <person name="Chen P."/>
            <person name="Zhang G."/>
        </authorList>
    </citation>
    <scope>NUCLEOTIDE SEQUENCE [LARGE SCALE GENOMIC DNA]</scope>
    <source>
        <strain evidence="9 10">CX253</strain>
    </source>
</reference>
<dbReference type="InterPro" id="IPR004995">
    <property type="entry name" value="Spore_Ger"/>
</dbReference>
<sequence>MPSFFKRKKPKKSSDNHPSQSFDSSLTANLDIIKQKTGNSPDVITRTLKVGTNPEIKIALVYVDGIVDGQSINDFLIEAIMEKHDLGDLLIQQEAFEIMAEGVVTIGSVKPVRDWDELFSSLMSGETIVLIDGINGALSADTKGGEQRSIQEPSTQMSILGPQGGFTESIGTNTAMVRRIIKNPNLWVETMKIGKVTNTDVAIMYVNGIANDKIIEEMRKRLKRIDTDSILESGYIEQLIQDQTATTFPTTYQAERPDIVAGNLLEGRIAVFVDGTPFVLLAPAVFIQFFQSVDDYYTRFDIATFLRLLRTLILIISLFAPALYIAATTFHQEMIPTQLLIVIAAQREIVPFPAFVEALIMEVTFEILREAGVRLPKAVGSAVSIVGALVIGQAAVQAGIVSPAMVIIVAITAIASFATPAFSMGISIRLIRFGFMTAAATFGFYGIVLGGIMLVVHLCSLRSFGVPYMSPLAPLIPANMKDTVVRYPWWAFKERPRLIASDENLIRQGEDQQPAPPSDRGMVNSRTEKGDRNEP</sequence>
<feature type="transmembrane region" description="Helical" evidence="8">
    <location>
        <begin position="378"/>
        <end position="398"/>
    </location>
</feature>
<evidence type="ECO:0000256" key="1">
    <source>
        <dbReference type="ARBA" id="ARBA00004141"/>
    </source>
</evidence>
<feature type="compositionally biased region" description="Basic and acidic residues" evidence="7">
    <location>
        <begin position="526"/>
        <end position="535"/>
    </location>
</feature>
<keyword evidence="3 8" id="KW-0812">Transmembrane</keyword>
<evidence type="ECO:0000256" key="3">
    <source>
        <dbReference type="ARBA" id="ARBA00022692"/>
    </source>
</evidence>
<evidence type="ECO:0000256" key="5">
    <source>
        <dbReference type="ARBA" id="ARBA00023136"/>
    </source>
</evidence>
<feature type="transmembrane region" description="Helical" evidence="8">
    <location>
        <begin position="269"/>
        <end position="290"/>
    </location>
</feature>
<feature type="region of interest" description="Disordered" evidence="7">
    <location>
        <begin position="1"/>
        <end position="23"/>
    </location>
</feature>
<name>A0A6I1FGE1_9BACI</name>
<protein>
    <submittedName>
        <fullName evidence="9">Spore germination protein</fullName>
    </submittedName>
</protein>
<proteinExistence type="inferred from homology"/>
<dbReference type="AlphaFoldDB" id="A0A6I1FGE1"/>
<evidence type="ECO:0000256" key="4">
    <source>
        <dbReference type="ARBA" id="ARBA00022989"/>
    </source>
</evidence>
<organism evidence="9 10">
    <name type="scientific">Bacillus aerolatus</name>
    <dbReference type="NCBI Taxonomy" id="2653354"/>
    <lineage>
        <taxon>Bacteria</taxon>
        <taxon>Bacillati</taxon>
        <taxon>Bacillota</taxon>
        <taxon>Bacilli</taxon>
        <taxon>Bacillales</taxon>
        <taxon>Bacillaceae</taxon>
        <taxon>Bacillus</taxon>
    </lineage>
</organism>
<dbReference type="PANTHER" id="PTHR22550">
    <property type="entry name" value="SPORE GERMINATION PROTEIN"/>
    <property type="match status" value="1"/>
</dbReference>
<dbReference type="InterPro" id="IPR050768">
    <property type="entry name" value="UPF0353/GerABKA_families"/>
</dbReference>
<evidence type="ECO:0000256" key="8">
    <source>
        <dbReference type="SAM" id="Phobius"/>
    </source>
</evidence>
<evidence type="ECO:0000313" key="9">
    <source>
        <dbReference type="EMBL" id="KAB7707254.1"/>
    </source>
</evidence>
<feature type="transmembrane region" description="Helical" evidence="8">
    <location>
        <begin position="404"/>
        <end position="426"/>
    </location>
</feature>
<dbReference type="Pfam" id="PF03323">
    <property type="entry name" value="GerA"/>
    <property type="match status" value="1"/>
</dbReference>
<comment type="similarity">
    <text evidence="2 6">Belongs to the GerABKA family.</text>
</comment>
<accession>A0A6I1FGE1</accession>
<dbReference type="RefSeq" id="WP_152151337.1">
    <property type="nucleotide sequence ID" value="NZ_WEIO01000004.1"/>
</dbReference>
<evidence type="ECO:0000256" key="7">
    <source>
        <dbReference type="SAM" id="MobiDB-lite"/>
    </source>
</evidence>
<dbReference type="PANTHER" id="PTHR22550:SF5">
    <property type="entry name" value="LEUCINE ZIPPER PROTEIN 4"/>
    <property type="match status" value="1"/>
</dbReference>
<dbReference type="GO" id="GO:0009847">
    <property type="term" value="P:spore germination"/>
    <property type="evidence" value="ECO:0007669"/>
    <property type="project" value="UniProtKB-UniRule"/>
</dbReference>